<proteinExistence type="predicted"/>
<feature type="region of interest" description="Disordered" evidence="1">
    <location>
        <begin position="1"/>
        <end position="84"/>
    </location>
</feature>
<evidence type="ECO:0000313" key="2">
    <source>
        <dbReference type="EMBL" id="KAF2177547.1"/>
    </source>
</evidence>
<accession>A0A6A6DDQ2</accession>
<evidence type="ECO:0000313" key="3">
    <source>
        <dbReference type="Proteomes" id="UP000800200"/>
    </source>
</evidence>
<dbReference type="Proteomes" id="UP000800200">
    <property type="component" value="Unassembled WGS sequence"/>
</dbReference>
<keyword evidence="3" id="KW-1185">Reference proteome</keyword>
<feature type="compositionally biased region" description="Basic and acidic residues" evidence="1">
    <location>
        <begin position="1"/>
        <end position="82"/>
    </location>
</feature>
<dbReference type="AlphaFoldDB" id="A0A6A6DDQ2"/>
<dbReference type="OrthoDB" id="2156052at2759"/>
<evidence type="ECO:0000256" key="1">
    <source>
        <dbReference type="SAM" id="MobiDB-lite"/>
    </source>
</evidence>
<dbReference type="EMBL" id="ML994687">
    <property type="protein sequence ID" value="KAF2177547.1"/>
    <property type="molecule type" value="Genomic_DNA"/>
</dbReference>
<name>A0A6A6DDQ2_9PEZI</name>
<protein>
    <submittedName>
        <fullName evidence="2">Uncharacterized protein</fullName>
    </submittedName>
</protein>
<sequence>MSQSPDYKELYFEEQRRREKEQRRREEELRRREEAESAREEAERAQEEEQRRREEAERAQEEEQRRRKEAEQAQEKAEEKTRKTTLLELLDACHTYLYSGLTVQTDATLSTRGDPANANNKLRPERIYAWKDFATQ</sequence>
<reference evidence="2" key="1">
    <citation type="journal article" date="2020" name="Stud. Mycol.">
        <title>101 Dothideomycetes genomes: a test case for predicting lifestyles and emergence of pathogens.</title>
        <authorList>
            <person name="Haridas S."/>
            <person name="Albert R."/>
            <person name="Binder M."/>
            <person name="Bloem J."/>
            <person name="Labutti K."/>
            <person name="Salamov A."/>
            <person name="Andreopoulos B."/>
            <person name="Baker S."/>
            <person name="Barry K."/>
            <person name="Bills G."/>
            <person name="Bluhm B."/>
            <person name="Cannon C."/>
            <person name="Castanera R."/>
            <person name="Culley D."/>
            <person name="Daum C."/>
            <person name="Ezra D."/>
            <person name="Gonzalez J."/>
            <person name="Henrissat B."/>
            <person name="Kuo A."/>
            <person name="Liang C."/>
            <person name="Lipzen A."/>
            <person name="Lutzoni F."/>
            <person name="Magnuson J."/>
            <person name="Mondo S."/>
            <person name="Nolan M."/>
            <person name="Ohm R."/>
            <person name="Pangilinan J."/>
            <person name="Park H.-J."/>
            <person name="Ramirez L."/>
            <person name="Alfaro M."/>
            <person name="Sun H."/>
            <person name="Tritt A."/>
            <person name="Yoshinaga Y."/>
            <person name="Zwiers L.-H."/>
            <person name="Turgeon B."/>
            <person name="Goodwin S."/>
            <person name="Spatafora J."/>
            <person name="Crous P."/>
            <person name="Grigoriev I."/>
        </authorList>
    </citation>
    <scope>NUCLEOTIDE SEQUENCE</scope>
    <source>
        <strain evidence="2">CBS 207.26</strain>
    </source>
</reference>
<gene>
    <name evidence="2" type="ORF">K469DRAFT_755077</name>
</gene>
<organism evidence="2 3">
    <name type="scientific">Zopfia rhizophila CBS 207.26</name>
    <dbReference type="NCBI Taxonomy" id="1314779"/>
    <lineage>
        <taxon>Eukaryota</taxon>
        <taxon>Fungi</taxon>
        <taxon>Dikarya</taxon>
        <taxon>Ascomycota</taxon>
        <taxon>Pezizomycotina</taxon>
        <taxon>Dothideomycetes</taxon>
        <taxon>Dothideomycetes incertae sedis</taxon>
        <taxon>Zopfiaceae</taxon>
        <taxon>Zopfia</taxon>
    </lineage>
</organism>